<comment type="cofactor">
    <cofactor evidence="1">
        <name>FMN</name>
        <dbReference type="ChEBI" id="CHEBI:58210"/>
    </cofactor>
</comment>
<dbReference type="InterPro" id="IPR013785">
    <property type="entry name" value="Aldolase_TIM"/>
</dbReference>
<sequence length="353" mass="37413">MSALFDPVAFGDLHLPNRIVMAPLTRSRAGAGRVPNALMAGYYAQRASAGLILSEATSVTPQGVGYRDTPGIWSPEQVAGWKLVTRAVHDAGGRIVLQLWHVGRVSHPLFLNGELPVAPSAIPPEGHVSLVRPLTPYVTPRALETGEIPGIIEAYRQGAANAKEAGFDGVEIHGANGYLPDQFLQDGTNRRTDAYGGPVENRARFLLEATDAAISVWGPGRVGVHLAPRGGSHSMSDSDPLGTFSYVARELGRRKIAFIFIRESLEGDAPRIGPQLKAAFGGAFVANEGFTKETAERVLAAGEADAVAFGVPFIANPDLPRRFALGAPLNPARPDTFYAEGATGYTDYPALAA</sequence>
<protein>
    <submittedName>
        <fullName evidence="5">Alkene reductase</fullName>
    </submittedName>
</protein>
<evidence type="ECO:0000256" key="3">
    <source>
        <dbReference type="ARBA" id="ARBA00023002"/>
    </source>
</evidence>
<dbReference type="FunFam" id="3.20.20.70:FF:000059">
    <property type="entry name" value="N-ethylmaleimide reductase, FMN-linked"/>
    <property type="match status" value="1"/>
</dbReference>
<dbReference type="CDD" id="cd02933">
    <property type="entry name" value="OYE_like_FMN"/>
    <property type="match status" value="1"/>
</dbReference>
<name>A0A178IJG5_9BACT</name>
<keyword evidence="3" id="KW-0560">Oxidoreductase</keyword>
<dbReference type="Pfam" id="PF00724">
    <property type="entry name" value="Oxidored_FMN"/>
    <property type="match status" value="1"/>
</dbReference>
<evidence type="ECO:0000256" key="1">
    <source>
        <dbReference type="ARBA" id="ARBA00001917"/>
    </source>
</evidence>
<organism evidence="5 6">
    <name type="scientific">Termitidicoccus mucosus</name>
    <dbReference type="NCBI Taxonomy" id="1184151"/>
    <lineage>
        <taxon>Bacteria</taxon>
        <taxon>Pseudomonadati</taxon>
        <taxon>Verrucomicrobiota</taxon>
        <taxon>Opitutia</taxon>
        <taxon>Opitutales</taxon>
        <taxon>Opitutaceae</taxon>
        <taxon>Termitidicoccus</taxon>
    </lineage>
</organism>
<dbReference type="InterPro" id="IPR045247">
    <property type="entry name" value="Oye-like"/>
</dbReference>
<proteinExistence type="inferred from homology"/>
<dbReference type="GO" id="GO:0005829">
    <property type="term" value="C:cytosol"/>
    <property type="evidence" value="ECO:0007669"/>
    <property type="project" value="TreeGrafter"/>
</dbReference>
<dbReference type="PANTHER" id="PTHR22893">
    <property type="entry name" value="NADH OXIDOREDUCTASE-RELATED"/>
    <property type="match status" value="1"/>
</dbReference>
<dbReference type="GO" id="GO:0010181">
    <property type="term" value="F:FMN binding"/>
    <property type="evidence" value="ECO:0007669"/>
    <property type="project" value="InterPro"/>
</dbReference>
<dbReference type="EMBL" id="LRRQ01000096">
    <property type="protein sequence ID" value="OAM89427.1"/>
    <property type="molecule type" value="Genomic_DNA"/>
</dbReference>
<dbReference type="STRING" id="1184151.AW736_13250"/>
<dbReference type="OrthoDB" id="9772736at2"/>
<keyword evidence="6" id="KW-1185">Reference proteome</keyword>
<reference evidence="5 6" key="1">
    <citation type="submission" date="2016-01" db="EMBL/GenBank/DDBJ databases">
        <title>High potential of lignocellulose degradation of a new Verrucomicrobia species.</title>
        <authorList>
            <person name="Wang Y."/>
            <person name="Shi Y."/>
            <person name="Qiu Z."/>
            <person name="Liu S."/>
            <person name="Yang H."/>
        </authorList>
    </citation>
    <scope>NUCLEOTIDE SEQUENCE [LARGE SCALE GENOMIC DNA]</scope>
    <source>
        <strain evidence="5 6">TSB47</strain>
    </source>
</reference>
<dbReference type="PANTHER" id="PTHR22893:SF98">
    <property type="entry name" value="OXIDOREDUCTASE"/>
    <property type="match status" value="1"/>
</dbReference>
<feature type="domain" description="NADH:flavin oxidoreductase/NADH oxidase N-terminal" evidence="4">
    <location>
        <begin position="4"/>
        <end position="329"/>
    </location>
</feature>
<dbReference type="InterPro" id="IPR001155">
    <property type="entry name" value="OxRdtase_FMN_N"/>
</dbReference>
<dbReference type="Gene3D" id="3.20.20.70">
    <property type="entry name" value="Aldolase class I"/>
    <property type="match status" value="1"/>
</dbReference>
<evidence type="ECO:0000259" key="4">
    <source>
        <dbReference type="Pfam" id="PF00724"/>
    </source>
</evidence>
<accession>A0A178IJG5</accession>
<dbReference type="RefSeq" id="WP_068770675.1">
    <property type="nucleotide sequence ID" value="NZ_CP109796.1"/>
</dbReference>
<evidence type="ECO:0000256" key="2">
    <source>
        <dbReference type="ARBA" id="ARBA00005979"/>
    </source>
</evidence>
<dbReference type="SUPFAM" id="SSF51395">
    <property type="entry name" value="FMN-linked oxidoreductases"/>
    <property type="match status" value="1"/>
</dbReference>
<dbReference type="GO" id="GO:0016628">
    <property type="term" value="F:oxidoreductase activity, acting on the CH-CH group of donors, NAD or NADP as acceptor"/>
    <property type="evidence" value="ECO:0007669"/>
    <property type="project" value="UniProtKB-ARBA"/>
</dbReference>
<evidence type="ECO:0000313" key="6">
    <source>
        <dbReference type="Proteomes" id="UP000078486"/>
    </source>
</evidence>
<comment type="similarity">
    <text evidence="2">Belongs to the NADH:flavin oxidoreductase/NADH oxidase family.</text>
</comment>
<dbReference type="Proteomes" id="UP000078486">
    <property type="component" value="Unassembled WGS sequence"/>
</dbReference>
<comment type="caution">
    <text evidence="5">The sequence shown here is derived from an EMBL/GenBank/DDBJ whole genome shotgun (WGS) entry which is preliminary data.</text>
</comment>
<evidence type="ECO:0000313" key="5">
    <source>
        <dbReference type="EMBL" id="OAM89427.1"/>
    </source>
</evidence>
<dbReference type="AlphaFoldDB" id="A0A178IJG5"/>
<gene>
    <name evidence="5" type="ORF">AW736_13250</name>
</gene>